<dbReference type="UniPathway" id="UPA00539"/>
<accession>A0A1E2S1G3</accession>
<evidence type="ECO:0000256" key="1">
    <source>
        <dbReference type="ARBA" id="ARBA00004886"/>
    </source>
</evidence>
<protein>
    <recommendedName>
        <fullName evidence="3">Coenzyme PQQ synthesis protein A</fullName>
    </recommendedName>
</protein>
<evidence type="ECO:0000313" key="6">
    <source>
        <dbReference type="Proteomes" id="UP000095087"/>
    </source>
</evidence>
<dbReference type="NCBIfam" id="TIGR02107">
    <property type="entry name" value="PQQ_syn_pqqA"/>
    <property type="match status" value="1"/>
</dbReference>
<name>A0A1E2S1G3_9HYPH</name>
<keyword evidence="6" id="KW-1185">Reference proteome</keyword>
<evidence type="ECO:0000256" key="2">
    <source>
        <dbReference type="ARBA" id="ARBA00009325"/>
    </source>
</evidence>
<evidence type="ECO:0000313" key="5">
    <source>
        <dbReference type="EMBL" id="ODA68178.1"/>
    </source>
</evidence>
<dbReference type="Proteomes" id="UP000095087">
    <property type="component" value="Unassembled WGS sequence"/>
</dbReference>
<dbReference type="Pfam" id="PF08042">
    <property type="entry name" value="PqqA"/>
    <property type="match status" value="1"/>
</dbReference>
<dbReference type="GO" id="GO:0018189">
    <property type="term" value="P:pyrroloquinoline quinone biosynthetic process"/>
    <property type="evidence" value="ECO:0007669"/>
    <property type="project" value="UniProtKB-UniPathway"/>
</dbReference>
<keyword evidence="4" id="KW-0884">PQQ biosynthesis</keyword>
<dbReference type="RefSeq" id="WP_141693869.1">
    <property type="nucleotide sequence ID" value="NZ_MASI01000002.1"/>
</dbReference>
<proteinExistence type="inferred from homology"/>
<comment type="similarity">
    <text evidence="2">Belongs to the PqqA family.</text>
</comment>
<sequence>MKQWLKPEITESEAGMEVTTYLPAELDRA</sequence>
<reference evidence="5 6" key="1">
    <citation type="submission" date="2016-07" db="EMBL/GenBank/DDBJ databases">
        <title>Draft genome sequence of Methyloligella halotolerans C2T (VKM B-2706T=CCUG 61687T=DSM 25045T), a halotolerant polyhydroxybutyrate accumulating methylotroph.</title>
        <authorList>
            <person name="Vasilenko O.V."/>
            <person name="Doronina N.V."/>
            <person name="Poroshina M.N."/>
            <person name="Tarlachkov S.V."/>
            <person name="Trotsenko Y.A."/>
        </authorList>
    </citation>
    <scope>NUCLEOTIDE SEQUENCE [LARGE SCALE GENOMIC DNA]</scope>
    <source>
        <strain evidence="5 6">VKM B-2706</strain>
    </source>
</reference>
<organism evidence="5 6">
    <name type="scientific">Methyloligella halotolerans</name>
    <dbReference type="NCBI Taxonomy" id="1177755"/>
    <lineage>
        <taxon>Bacteria</taxon>
        <taxon>Pseudomonadati</taxon>
        <taxon>Pseudomonadota</taxon>
        <taxon>Alphaproteobacteria</taxon>
        <taxon>Hyphomicrobiales</taxon>
        <taxon>Hyphomicrobiaceae</taxon>
        <taxon>Methyloligella</taxon>
    </lineage>
</organism>
<evidence type="ECO:0000256" key="3">
    <source>
        <dbReference type="ARBA" id="ARBA00015086"/>
    </source>
</evidence>
<gene>
    <name evidence="5" type="ORF">A7A08_01349</name>
</gene>
<dbReference type="InterPro" id="IPR011725">
    <property type="entry name" value="PQQ_synth_PqqA"/>
</dbReference>
<comment type="pathway">
    <text evidence="1">Cofactor biosynthesis; pyrroloquinoline quinone biosynthesis.</text>
</comment>
<dbReference type="AlphaFoldDB" id="A0A1E2S1G3"/>
<evidence type="ECO:0000256" key="4">
    <source>
        <dbReference type="ARBA" id="ARBA00022905"/>
    </source>
</evidence>
<comment type="caution">
    <text evidence="5">The sequence shown here is derived from an EMBL/GenBank/DDBJ whole genome shotgun (WGS) entry which is preliminary data.</text>
</comment>
<dbReference type="STRING" id="1177755.A7A08_01349"/>
<dbReference type="EMBL" id="MASI01000002">
    <property type="protein sequence ID" value="ODA68178.1"/>
    <property type="molecule type" value="Genomic_DNA"/>
</dbReference>